<sequence length="158" mass="17572">MVASFERSSNFSINNSSFTHVASSQHNYNFRGQPDFETVAQVTGANTGLNRLPPQNVPPAVESSNAQRLEDAPDTPGRRKPNHQWSSTAVSYLDYEYKWLTVAPSCPSYYERLSSLYDGEPGRSQPPRLSRRFLPNRSFYSESSLCTSRSSTPAPSGS</sequence>
<evidence type="ECO:0000313" key="3">
    <source>
        <dbReference type="Proteomes" id="UP000559027"/>
    </source>
</evidence>
<evidence type="ECO:0000256" key="1">
    <source>
        <dbReference type="SAM" id="MobiDB-lite"/>
    </source>
</evidence>
<feature type="region of interest" description="Disordered" evidence="1">
    <location>
        <begin position="114"/>
        <end position="133"/>
    </location>
</feature>
<organism evidence="2 3">
    <name type="scientific">Leucocoprinus leucothites</name>
    <dbReference type="NCBI Taxonomy" id="201217"/>
    <lineage>
        <taxon>Eukaryota</taxon>
        <taxon>Fungi</taxon>
        <taxon>Dikarya</taxon>
        <taxon>Basidiomycota</taxon>
        <taxon>Agaricomycotina</taxon>
        <taxon>Agaricomycetes</taxon>
        <taxon>Agaricomycetidae</taxon>
        <taxon>Agaricales</taxon>
        <taxon>Agaricineae</taxon>
        <taxon>Agaricaceae</taxon>
        <taxon>Leucocoprinus</taxon>
    </lineage>
</organism>
<dbReference type="EMBL" id="JAACJO010000013">
    <property type="protein sequence ID" value="KAF5351045.1"/>
    <property type="molecule type" value="Genomic_DNA"/>
</dbReference>
<name>A0A8H5D039_9AGAR</name>
<dbReference type="Proteomes" id="UP000559027">
    <property type="component" value="Unassembled WGS sequence"/>
</dbReference>
<proteinExistence type="predicted"/>
<comment type="caution">
    <text evidence="2">The sequence shown here is derived from an EMBL/GenBank/DDBJ whole genome shotgun (WGS) entry which is preliminary data.</text>
</comment>
<protein>
    <submittedName>
        <fullName evidence="2">Uncharacterized protein</fullName>
    </submittedName>
</protein>
<accession>A0A8H5D039</accession>
<gene>
    <name evidence="2" type="ORF">D9756_008171</name>
</gene>
<reference evidence="2 3" key="1">
    <citation type="journal article" date="2020" name="ISME J.">
        <title>Uncovering the hidden diversity of litter-decomposition mechanisms in mushroom-forming fungi.</title>
        <authorList>
            <person name="Floudas D."/>
            <person name="Bentzer J."/>
            <person name="Ahren D."/>
            <person name="Johansson T."/>
            <person name="Persson P."/>
            <person name="Tunlid A."/>
        </authorList>
    </citation>
    <scope>NUCLEOTIDE SEQUENCE [LARGE SCALE GENOMIC DNA]</scope>
    <source>
        <strain evidence="2 3">CBS 146.42</strain>
    </source>
</reference>
<keyword evidence="3" id="KW-1185">Reference proteome</keyword>
<feature type="region of interest" description="Disordered" evidence="1">
    <location>
        <begin position="46"/>
        <end position="85"/>
    </location>
</feature>
<dbReference type="AlphaFoldDB" id="A0A8H5D039"/>
<evidence type="ECO:0000313" key="2">
    <source>
        <dbReference type="EMBL" id="KAF5351045.1"/>
    </source>
</evidence>